<keyword evidence="2" id="KW-1185">Reference proteome</keyword>
<dbReference type="SUPFAM" id="SSF49785">
    <property type="entry name" value="Galactose-binding domain-like"/>
    <property type="match status" value="1"/>
</dbReference>
<gene>
    <name evidence="1" type="ORF">UC8_49360</name>
</gene>
<dbReference type="OrthoDB" id="285989at2"/>
<organism evidence="1 2">
    <name type="scientific">Roseimaritima ulvae</name>
    <dbReference type="NCBI Taxonomy" id="980254"/>
    <lineage>
        <taxon>Bacteria</taxon>
        <taxon>Pseudomonadati</taxon>
        <taxon>Planctomycetota</taxon>
        <taxon>Planctomycetia</taxon>
        <taxon>Pirellulales</taxon>
        <taxon>Pirellulaceae</taxon>
        <taxon>Roseimaritima</taxon>
    </lineage>
</organism>
<evidence type="ECO:0000313" key="1">
    <source>
        <dbReference type="EMBL" id="QEG42894.1"/>
    </source>
</evidence>
<dbReference type="Proteomes" id="UP000325286">
    <property type="component" value="Chromosome"/>
</dbReference>
<sequence length="142" mass="15849">MADSSSPHHPSDRHAIRLRGPWWCSPGPRFDEGRAIRVQWAADVEAENVDAFVMRRAFNRPTGLEAGDRVYLVAESVEHLRAIELNGQAVWTCEATESVTAVEVDIVETLQPVNQLDLTFALPRPAPPRVTGEVRLEIAEVR</sequence>
<dbReference type="AlphaFoldDB" id="A0A5B9QV41"/>
<reference evidence="1 2" key="1">
    <citation type="submission" date="2019-08" db="EMBL/GenBank/DDBJ databases">
        <title>Deep-cultivation of Planctomycetes and their phenomic and genomic characterization uncovers novel biology.</title>
        <authorList>
            <person name="Wiegand S."/>
            <person name="Jogler M."/>
            <person name="Boedeker C."/>
            <person name="Pinto D."/>
            <person name="Vollmers J."/>
            <person name="Rivas-Marin E."/>
            <person name="Kohn T."/>
            <person name="Peeters S.H."/>
            <person name="Heuer A."/>
            <person name="Rast P."/>
            <person name="Oberbeckmann S."/>
            <person name="Bunk B."/>
            <person name="Jeske O."/>
            <person name="Meyerdierks A."/>
            <person name="Storesund J.E."/>
            <person name="Kallscheuer N."/>
            <person name="Luecker S."/>
            <person name="Lage O.M."/>
            <person name="Pohl T."/>
            <person name="Merkel B.J."/>
            <person name="Hornburger P."/>
            <person name="Mueller R.-W."/>
            <person name="Bruemmer F."/>
            <person name="Labrenz M."/>
            <person name="Spormann A.M."/>
            <person name="Op den Camp H."/>
            <person name="Overmann J."/>
            <person name="Amann R."/>
            <person name="Jetten M.S.M."/>
            <person name="Mascher T."/>
            <person name="Medema M.H."/>
            <person name="Devos D.P."/>
            <person name="Kaster A.-K."/>
            <person name="Ovreas L."/>
            <person name="Rohde M."/>
            <person name="Galperin M.Y."/>
            <person name="Jogler C."/>
        </authorList>
    </citation>
    <scope>NUCLEOTIDE SEQUENCE [LARGE SCALE GENOMIC DNA]</scope>
    <source>
        <strain evidence="1 2">UC8</strain>
    </source>
</reference>
<dbReference type="RefSeq" id="WP_068132855.1">
    <property type="nucleotide sequence ID" value="NZ_CP042914.1"/>
</dbReference>
<dbReference type="EMBL" id="CP042914">
    <property type="protein sequence ID" value="QEG42894.1"/>
    <property type="molecule type" value="Genomic_DNA"/>
</dbReference>
<proteinExistence type="predicted"/>
<evidence type="ECO:0000313" key="2">
    <source>
        <dbReference type="Proteomes" id="UP000325286"/>
    </source>
</evidence>
<accession>A0A5B9QV41</accession>
<dbReference type="KEGG" id="rul:UC8_49360"/>
<dbReference type="Gene3D" id="2.60.120.260">
    <property type="entry name" value="Galactose-binding domain-like"/>
    <property type="match status" value="1"/>
</dbReference>
<name>A0A5B9QV41_9BACT</name>
<protein>
    <submittedName>
        <fullName evidence="1">Uncharacterized protein</fullName>
    </submittedName>
</protein>
<dbReference type="InterPro" id="IPR008979">
    <property type="entry name" value="Galactose-bd-like_sf"/>
</dbReference>